<reference evidence="2" key="1">
    <citation type="submission" date="2014-11" db="EMBL/GenBank/DDBJ databases">
        <authorList>
            <person name="Amaro Gonzalez C."/>
        </authorList>
    </citation>
    <scope>NUCLEOTIDE SEQUENCE</scope>
</reference>
<keyword evidence="1" id="KW-1133">Transmembrane helix</keyword>
<name>A0A0E9WXG8_ANGAN</name>
<protein>
    <submittedName>
        <fullName evidence="2">Uncharacterized protein</fullName>
    </submittedName>
</protein>
<evidence type="ECO:0000256" key="1">
    <source>
        <dbReference type="SAM" id="Phobius"/>
    </source>
</evidence>
<accession>A0A0E9WXG8</accession>
<dbReference type="AlphaFoldDB" id="A0A0E9WXG8"/>
<sequence length="67" mass="7752">MFIHSPAKNVCVRESVCVCVCVWCVLHTHKGLYSLCMYVGMYISVYTGIYRYIHGYMNRLIFGSYGD</sequence>
<evidence type="ECO:0000313" key="2">
    <source>
        <dbReference type="EMBL" id="JAH94173.1"/>
    </source>
</evidence>
<feature type="transmembrane region" description="Helical" evidence="1">
    <location>
        <begin position="32"/>
        <end position="53"/>
    </location>
</feature>
<keyword evidence="1" id="KW-0812">Transmembrane</keyword>
<keyword evidence="1" id="KW-0472">Membrane</keyword>
<dbReference type="EMBL" id="GBXM01014404">
    <property type="protein sequence ID" value="JAH94173.1"/>
    <property type="molecule type" value="Transcribed_RNA"/>
</dbReference>
<organism evidence="2">
    <name type="scientific">Anguilla anguilla</name>
    <name type="common">European freshwater eel</name>
    <name type="synonym">Muraena anguilla</name>
    <dbReference type="NCBI Taxonomy" id="7936"/>
    <lineage>
        <taxon>Eukaryota</taxon>
        <taxon>Metazoa</taxon>
        <taxon>Chordata</taxon>
        <taxon>Craniata</taxon>
        <taxon>Vertebrata</taxon>
        <taxon>Euteleostomi</taxon>
        <taxon>Actinopterygii</taxon>
        <taxon>Neopterygii</taxon>
        <taxon>Teleostei</taxon>
        <taxon>Anguilliformes</taxon>
        <taxon>Anguillidae</taxon>
        <taxon>Anguilla</taxon>
    </lineage>
</organism>
<proteinExistence type="predicted"/>
<reference evidence="2" key="2">
    <citation type="journal article" date="2015" name="Fish Shellfish Immunol.">
        <title>Early steps in the European eel (Anguilla anguilla)-Vibrio vulnificus interaction in the gills: Role of the RtxA13 toxin.</title>
        <authorList>
            <person name="Callol A."/>
            <person name="Pajuelo D."/>
            <person name="Ebbesson L."/>
            <person name="Teles M."/>
            <person name="MacKenzie S."/>
            <person name="Amaro C."/>
        </authorList>
    </citation>
    <scope>NUCLEOTIDE SEQUENCE</scope>
</reference>